<sequence>MKMGTMSATAQTTRDARLPAIQLSLLSVAMLPSGSGHDFAPLVWKLHRERTLRNRSAGLVTTERVDLARVAPRRFARA</sequence>
<dbReference type="AlphaFoldDB" id="A0A7M4DP12"/>
<proteinExistence type="predicted"/>
<dbReference type="Proteomes" id="UP000419743">
    <property type="component" value="Unassembled WGS sequence"/>
</dbReference>
<name>A0A7M4DP12_9MICO</name>
<comment type="caution">
    <text evidence="1">The sequence shown here is derived from an EMBL/GenBank/DDBJ whole genome shotgun (WGS) entry which is preliminary data.</text>
</comment>
<evidence type="ECO:0000313" key="2">
    <source>
        <dbReference type="Proteomes" id="UP000419743"/>
    </source>
</evidence>
<evidence type="ECO:0000313" key="1">
    <source>
        <dbReference type="EMBL" id="VZO39198.1"/>
    </source>
</evidence>
<gene>
    <name evidence="1" type="ORF">HALOF300_03893</name>
</gene>
<accession>A0A7M4DP12</accession>
<dbReference type="EMBL" id="CACRYJ010000058">
    <property type="protein sequence ID" value="VZO39198.1"/>
    <property type="molecule type" value="Genomic_DNA"/>
</dbReference>
<reference evidence="1 2" key="1">
    <citation type="submission" date="2019-11" db="EMBL/GenBank/DDBJ databases">
        <authorList>
            <person name="Criscuolo A."/>
        </authorList>
    </citation>
    <scope>NUCLEOTIDE SEQUENCE [LARGE SCALE GENOMIC DNA]</scope>
    <source>
        <strain evidence="1">CIP111667</strain>
    </source>
</reference>
<organism evidence="1 2">
    <name type="scientific">Occultella aeris</name>
    <dbReference type="NCBI Taxonomy" id="2761496"/>
    <lineage>
        <taxon>Bacteria</taxon>
        <taxon>Bacillati</taxon>
        <taxon>Actinomycetota</taxon>
        <taxon>Actinomycetes</taxon>
        <taxon>Micrococcales</taxon>
        <taxon>Ruaniaceae</taxon>
        <taxon>Occultella</taxon>
    </lineage>
</organism>
<keyword evidence="2" id="KW-1185">Reference proteome</keyword>
<protein>
    <submittedName>
        <fullName evidence="1">Uncharacterized protein</fullName>
    </submittedName>
</protein>